<keyword evidence="1" id="KW-0472">Membrane</keyword>
<keyword evidence="1" id="KW-0812">Transmembrane</keyword>
<sequence length="149" mass="16963">MLVDDEMGSDDFKAVHSLNMVTTSLANFGLSFLQLVIIMNFEKLEYRSAIKFLNKKGLTSDKIRNEMIEEPLPLYHAEIIFQMQKVIFPKAENFGRPHNDSLMHSYCIDSSSLSDDSFCPAFAIFLAVDLLALKIDTMFTILLIFIKKG</sequence>
<keyword evidence="2" id="KW-1185">Reference proteome</keyword>
<dbReference type="WBParaSite" id="nRc.2.0.1.t43612-RA">
    <property type="protein sequence ID" value="nRc.2.0.1.t43612-RA"/>
    <property type="gene ID" value="nRc.2.0.1.g43612"/>
</dbReference>
<dbReference type="Proteomes" id="UP000887565">
    <property type="component" value="Unplaced"/>
</dbReference>
<accession>A0A915KXD0</accession>
<protein>
    <submittedName>
        <fullName evidence="3">Uncharacterized protein</fullName>
    </submittedName>
</protein>
<keyword evidence="1" id="KW-1133">Transmembrane helix</keyword>
<organism evidence="2 3">
    <name type="scientific">Romanomermis culicivorax</name>
    <name type="common">Nematode worm</name>
    <dbReference type="NCBI Taxonomy" id="13658"/>
    <lineage>
        <taxon>Eukaryota</taxon>
        <taxon>Metazoa</taxon>
        <taxon>Ecdysozoa</taxon>
        <taxon>Nematoda</taxon>
        <taxon>Enoplea</taxon>
        <taxon>Dorylaimia</taxon>
        <taxon>Mermithida</taxon>
        <taxon>Mermithoidea</taxon>
        <taxon>Mermithidae</taxon>
        <taxon>Romanomermis</taxon>
    </lineage>
</organism>
<name>A0A915KXD0_ROMCU</name>
<evidence type="ECO:0000256" key="1">
    <source>
        <dbReference type="SAM" id="Phobius"/>
    </source>
</evidence>
<feature type="transmembrane region" description="Helical" evidence="1">
    <location>
        <begin position="20"/>
        <end position="41"/>
    </location>
</feature>
<reference evidence="3" key="1">
    <citation type="submission" date="2022-11" db="UniProtKB">
        <authorList>
            <consortium name="WormBaseParasite"/>
        </authorList>
    </citation>
    <scope>IDENTIFICATION</scope>
</reference>
<evidence type="ECO:0000313" key="3">
    <source>
        <dbReference type="WBParaSite" id="nRc.2.0.1.t43612-RA"/>
    </source>
</evidence>
<proteinExistence type="predicted"/>
<feature type="transmembrane region" description="Helical" evidence="1">
    <location>
        <begin position="121"/>
        <end position="146"/>
    </location>
</feature>
<dbReference type="AlphaFoldDB" id="A0A915KXD0"/>
<evidence type="ECO:0000313" key="2">
    <source>
        <dbReference type="Proteomes" id="UP000887565"/>
    </source>
</evidence>